<keyword evidence="3" id="KW-1185">Reference proteome</keyword>
<comment type="caution">
    <text evidence="2">The sequence shown here is derived from an EMBL/GenBank/DDBJ whole genome shotgun (WGS) entry which is preliminary data.</text>
</comment>
<dbReference type="Pfam" id="PF01526">
    <property type="entry name" value="DDE_Tnp_Tn3"/>
    <property type="match status" value="1"/>
</dbReference>
<evidence type="ECO:0000313" key="3">
    <source>
        <dbReference type="Proteomes" id="UP000587524"/>
    </source>
</evidence>
<dbReference type="Proteomes" id="UP000587524">
    <property type="component" value="Unassembled WGS sequence"/>
</dbReference>
<dbReference type="EMBL" id="JACJHZ010000018">
    <property type="protein sequence ID" value="MBA9021776.1"/>
    <property type="molecule type" value="Genomic_DNA"/>
</dbReference>
<organism evidence="2 3">
    <name type="scientific">Aminobacter ciceronei</name>
    <dbReference type="NCBI Taxonomy" id="150723"/>
    <lineage>
        <taxon>Bacteria</taxon>
        <taxon>Pseudomonadati</taxon>
        <taxon>Pseudomonadota</taxon>
        <taxon>Alphaproteobacteria</taxon>
        <taxon>Hyphomicrobiales</taxon>
        <taxon>Phyllobacteriaceae</taxon>
        <taxon>Aminobacter</taxon>
    </lineage>
</organism>
<reference evidence="2 3" key="1">
    <citation type="submission" date="2020-08" db="EMBL/GenBank/DDBJ databases">
        <title>Genomic Encyclopedia of Type Strains, Phase IV (KMG-IV): sequencing the most valuable type-strain genomes for metagenomic binning, comparative biology and taxonomic classification.</title>
        <authorList>
            <person name="Goeker M."/>
        </authorList>
    </citation>
    <scope>NUCLEOTIDE SEQUENCE [LARGE SCALE GENOMIC DNA]</scope>
    <source>
        <strain evidence="2 3">DSM 17455</strain>
    </source>
</reference>
<accession>A0ABR6CA66</accession>
<protein>
    <recommendedName>
        <fullName evidence="1">Tn3 transposase DDE domain-containing protein</fullName>
    </recommendedName>
</protein>
<gene>
    <name evidence="2" type="ORF">HNQ97_003785</name>
</gene>
<proteinExistence type="predicted"/>
<dbReference type="InterPro" id="IPR002513">
    <property type="entry name" value="Tn3_Tnp_DDE_dom"/>
</dbReference>
<sequence length="125" mass="13819">MAEAFRNYVVEADPVRANGINAAKMTLKLALEVGSCGQLGELRNRFAETMAYGASGLNLVVNANILWNTVYLSCAVGYVRGQGIVIPEELLSQVAPLPWVHIALTGDYLWSELDRPLERCRRDPR</sequence>
<evidence type="ECO:0000259" key="1">
    <source>
        <dbReference type="Pfam" id="PF01526"/>
    </source>
</evidence>
<name>A0ABR6CA66_9HYPH</name>
<dbReference type="RefSeq" id="WP_210283816.1">
    <property type="nucleotide sequence ID" value="NZ_JACJHY010000018.1"/>
</dbReference>
<feature type="domain" description="Tn3 transposase DDE" evidence="1">
    <location>
        <begin position="36"/>
        <end position="108"/>
    </location>
</feature>
<evidence type="ECO:0000313" key="2">
    <source>
        <dbReference type="EMBL" id="MBA9021776.1"/>
    </source>
</evidence>